<proteinExistence type="predicted"/>
<evidence type="ECO:0000313" key="1">
    <source>
        <dbReference type="EMBL" id="WHA42388.1"/>
    </source>
</evidence>
<gene>
    <name evidence="1" type="ORF">CFBP5477_007130</name>
</gene>
<protein>
    <submittedName>
        <fullName evidence="1">Uncharacterized protein</fullName>
    </submittedName>
</protein>
<accession>A0AAF0KEQ5</accession>
<dbReference type="RefSeq" id="WP_234881788.1">
    <property type="nucleotide sequence ID" value="NZ_CP039691.1"/>
</dbReference>
<dbReference type="Proteomes" id="UP000298664">
    <property type="component" value="Chromosome Circular"/>
</dbReference>
<dbReference type="AlphaFoldDB" id="A0AAF0KEQ5"/>
<name>A0AAF0KEQ5_9HYPH</name>
<dbReference type="EMBL" id="CP124733">
    <property type="protein sequence ID" value="WHA42388.1"/>
    <property type="molecule type" value="Genomic_DNA"/>
</dbReference>
<reference evidence="1" key="1">
    <citation type="submission" date="2023-05" db="EMBL/GenBank/DDBJ databases">
        <title>Complete genome sequence of Agrobacterium larrymoorei CFBP5477.</title>
        <authorList>
            <person name="Yen H.-C."/>
            <person name="Chou L."/>
            <person name="Lin Y.-C."/>
            <person name="Lai E.-M."/>
            <person name="Kuo C.-H."/>
        </authorList>
    </citation>
    <scope>NUCLEOTIDE SEQUENCE</scope>
    <source>
        <strain evidence="1">CFBP5477</strain>
    </source>
</reference>
<sequence length="112" mass="11847">MEEYADFESGSAEVVEVKTGADSASKQVNAGLSCKSLFSGVLTAVKRRDVAGNGTYICHHEITDLSPQMIAGSTMKGAAGKTQCVRKSQPGVKLMRVSARYAGKSERSSLKC</sequence>
<organism evidence="1 2">
    <name type="scientific">Agrobacterium larrymoorei</name>
    <dbReference type="NCBI Taxonomy" id="160699"/>
    <lineage>
        <taxon>Bacteria</taxon>
        <taxon>Pseudomonadati</taxon>
        <taxon>Pseudomonadota</taxon>
        <taxon>Alphaproteobacteria</taxon>
        <taxon>Hyphomicrobiales</taxon>
        <taxon>Rhizobiaceae</taxon>
        <taxon>Rhizobium/Agrobacterium group</taxon>
        <taxon>Agrobacterium</taxon>
    </lineage>
</organism>
<evidence type="ECO:0000313" key="2">
    <source>
        <dbReference type="Proteomes" id="UP000298664"/>
    </source>
</evidence>